<accession>A0A371JWA7</accession>
<keyword evidence="7" id="KW-0406">Ion transport</keyword>
<dbReference type="PANTHER" id="PTHR43298">
    <property type="entry name" value="MULTIDRUG RESISTANCE PROTEIN NORM-RELATED"/>
    <property type="match status" value="1"/>
</dbReference>
<evidence type="ECO:0000256" key="4">
    <source>
        <dbReference type="ARBA" id="ARBA00022475"/>
    </source>
</evidence>
<evidence type="ECO:0000256" key="6">
    <source>
        <dbReference type="ARBA" id="ARBA00022989"/>
    </source>
</evidence>
<feature type="transmembrane region" description="Helical" evidence="10">
    <location>
        <begin position="165"/>
        <end position="186"/>
    </location>
</feature>
<comment type="subcellular location">
    <subcellularLocation>
        <location evidence="1">Cell inner membrane</location>
        <topology evidence="1">Multi-pass membrane protein</topology>
    </subcellularLocation>
</comment>
<dbReference type="PIRSF" id="PIRSF006603">
    <property type="entry name" value="DinF"/>
    <property type="match status" value="1"/>
</dbReference>
<feature type="transmembrane region" description="Helical" evidence="10">
    <location>
        <begin position="94"/>
        <end position="112"/>
    </location>
</feature>
<evidence type="ECO:0000313" key="12">
    <source>
        <dbReference type="Proteomes" id="UP000264492"/>
    </source>
</evidence>
<proteinExistence type="predicted"/>
<keyword evidence="6 10" id="KW-1133">Transmembrane helix</keyword>
<evidence type="ECO:0000256" key="5">
    <source>
        <dbReference type="ARBA" id="ARBA00022692"/>
    </source>
</evidence>
<dbReference type="CDD" id="cd13141">
    <property type="entry name" value="MATE_like_13"/>
    <property type="match status" value="1"/>
</dbReference>
<evidence type="ECO:0000256" key="1">
    <source>
        <dbReference type="ARBA" id="ARBA00004429"/>
    </source>
</evidence>
<name>A0A371JWA7_9GAMM</name>
<dbReference type="OrthoDB" id="9806302at2"/>
<dbReference type="RefSeq" id="WP_115861750.1">
    <property type="nucleotide sequence ID" value="NZ_QTSU01000005.1"/>
</dbReference>
<evidence type="ECO:0000256" key="8">
    <source>
        <dbReference type="ARBA" id="ARBA00023136"/>
    </source>
</evidence>
<dbReference type="NCBIfam" id="TIGR00797">
    <property type="entry name" value="matE"/>
    <property type="match status" value="1"/>
</dbReference>
<feature type="transmembrane region" description="Helical" evidence="10">
    <location>
        <begin position="283"/>
        <end position="303"/>
    </location>
</feature>
<keyword evidence="2" id="KW-0813">Transport</keyword>
<dbReference type="EMBL" id="QTSU01000005">
    <property type="protein sequence ID" value="RDZ25938.1"/>
    <property type="molecule type" value="Genomic_DNA"/>
</dbReference>
<keyword evidence="8 10" id="KW-0472">Membrane</keyword>
<feature type="transmembrane region" description="Helical" evidence="10">
    <location>
        <begin position="315"/>
        <end position="337"/>
    </location>
</feature>
<keyword evidence="12" id="KW-1185">Reference proteome</keyword>
<dbReference type="AlphaFoldDB" id="A0A371JWA7"/>
<keyword evidence="3" id="KW-0050">Antiport</keyword>
<dbReference type="GO" id="GO:0005886">
    <property type="term" value="C:plasma membrane"/>
    <property type="evidence" value="ECO:0007669"/>
    <property type="project" value="UniProtKB-SubCell"/>
</dbReference>
<feature type="transmembrane region" description="Helical" evidence="10">
    <location>
        <begin position="416"/>
        <end position="436"/>
    </location>
</feature>
<evidence type="ECO:0000256" key="7">
    <source>
        <dbReference type="ARBA" id="ARBA00023065"/>
    </source>
</evidence>
<gene>
    <name evidence="11" type="ORF">DX914_18910</name>
</gene>
<dbReference type="Pfam" id="PF01554">
    <property type="entry name" value="MatE"/>
    <property type="match status" value="2"/>
</dbReference>
<dbReference type="Proteomes" id="UP000264492">
    <property type="component" value="Unassembled WGS sequence"/>
</dbReference>
<reference evidence="11 12" key="1">
    <citation type="submission" date="2018-08" db="EMBL/GenBank/DDBJ databases">
        <title>Lysobacter sp. zong2l5, whole genome shotgun sequence.</title>
        <authorList>
            <person name="Zhang X."/>
            <person name="Feng G."/>
            <person name="Zhu H."/>
        </authorList>
    </citation>
    <scope>NUCLEOTIDE SEQUENCE [LARGE SCALE GENOMIC DNA]</scope>
    <source>
        <strain evidence="12">zong2l5</strain>
    </source>
</reference>
<dbReference type="InterPro" id="IPR050222">
    <property type="entry name" value="MATE_MdtK"/>
</dbReference>
<dbReference type="GO" id="GO:0042910">
    <property type="term" value="F:xenobiotic transmembrane transporter activity"/>
    <property type="evidence" value="ECO:0007669"/>
    <property type="project" value="InterPro"/>
</dbReference>
<dbReference type="PANTHER" id="PTHR43298:SF2">
    <property type="entry name" value="FMN_FAD EXPORTER YEEO-RELATED"/>
    <property type="match status" value="1"/>
</dbReference>
<dbReference type="InterPro" id="IPR002528">
    <property type="entry name" value="MATE_fam"/>
</dbReference>
<protein>
    <recommendedName>
        <fullName evidence="9">Multidrug-efflux transporter</fullName>
    </recommendedName>
</protein>
<organism evidence="11 12">
    <name type="scientific">Lysobacter silvisoli</name>
    <dbReference type="NCBI Taxonomy" id="2293254"/>
    <lineage>
        <taxon>Bacteria</taxon>
        <taxon>Pseudomonadati</taxon>
        <taxon>Pseudomonadota</taxon>
        <taxon>Gammaproteobacteria</taxon>
        <taxon>Lysobacterales</taxon>
        <taxon>Lysobacteraceae</taxon>
        <taxon>Lysobacter</taxon>
    </lineage>
</organism>
<feature type="transmembrane region" description="Helical" evidence="10">
    <location>
        <begin position="53"/>
        <end position="74"/>
    </location>
</feature>
<dbReference type="InterPro" id="IPR048279">
    <property type="entry name" value="MdtK-like"/>
</dbReference>
<evidence type="ECO:0000256" key="10">
    <source>
        <dbReference type="SAM" id="Phobius"/>
    </source>
</evidence>
<evidence type="ECO:0000256" key="3">
    <source>
        <dbReference type="ARBA" id="ARBA00022449"/>
    </source>
</evidence>
<keyword evidence="4" id="KW-1003">Cell membrane</keyword>
<feature type="transmembrane region" description="Helical" evidence="10">
    <location>
        <begin position="349"/>
        <end position="372"/>
    </location>
</feature>
<keyword evidence="5 10" id="KW-0812">Transmembrane</keyword>
<evidence type="ECO:0000256" key="2">
    <source>
        <dbReference type="ARBA" id="ARBA00022448"/>
    </source>
</evidence>
<dbReference type="GO" id="GO:0015297">
    <property type="term" value="F:antiporter activity"/>
    <property type="evidence" value="ECO:0007669"/>
    <property type="project" value="UniProtKB-KW"/>
</dbReference>
<feature type="transmembrane region" description="Helical" evidence="10">
    <location>
        <begin position="12"/>
        <end position="33"/>
    </location>
</feature>
<feature type="transmembrane region" description="Helical" evidence="10">
    <location>
        <begin position="384"/>
        <end position="404"/>
    </location>
</feature>
<feature type="transmembrane region" description="Helical" evidence="10">
    <location>
        <begin position="192"/>
        <end position="217"/>
    </location>
</feature>
<dbReference type="GO" id="GO:0006811">
    <property type="term" value="P:monoatomic ion transport"/>
    <property type="evidence" value="ECO:0007669"/>
    <property type="project" value="UniProtKB-KW"/>
</dbReference>
<evidence type="ECO:0000256" key="9">
    <source>
        <dbReference type="ARBA" id="ARBA00031636"/>
    </source>
</evidence>
<feature type="transmembrane region" description="Helical" evidence="10">
    <location>
        <begin position="238"/>
        <end position="263"/>
    </location>
</feature>
<feature type="transmembrane region" description="Helical" evidence="10">
    <location>
        <begin position="132"/>
        <end position="153"/>
    </location>
</feature>
<comment type="caution">
    <text evidence="11">The sequence shown here is derived from an EMBL/GenBank/DDBJ whole genome shotgun (WGS) entry which is preliminary data.</text>
</comment>
<evidence type="ECO:0000313" key="11">
    <source>
        <dbReference type="EMBL" id="RDZ25938.1"/>
    </source>
</evidence>
<sequence length="453" mass="48119">MQDLTQGPIPKHVLRMAAPIMVGMLFQTLYFLIDLYFVARLGDAAVAGVGAAGNVQFIVMALTQILGVGTMALISHAVGRKDRDDANLVFNQSLLLALACTAVTLVGGYALGGAYMRTLGADAATTQAGIDYLYWFLPGLALQFAQIAMGSALRGTGIAKPTMVVQMLTVVLNAILAPVLIAGWLTGKPMGVAGAGLATSISIAAGVVMMALYFARLEKYVGFDRSQFHARLEVWKRILRIGLPPGGEFALMFVYMAAIYWAIRGFGAEAQAGFGIGQRVMQAIFLPAMAISFATAPVAGQNVGARRPERVRATFYASAMIGSVLMLALTALCQWQPSWLVGVFTQEPAVIAVGAQFLGVISLNFVASGLIFTCSGMFQALGDTLPALLSSASRMLTFALPALWLSTRPDFELRQLWLLSVASVALQAVISVLLLLRALRRADRRMATAAAAT</sequence>